<sequence>MGSALLLIVVFLVSCSSNAIMSTSLSSDVVVDDQADVSPTKVSPTNTSLTKVLERSEVFGVAKGGMEDSNN</sequence>
<dbReference type="EMBL" id="UINC01099700">
    <property type="protein sequence ID" value="SVC59174.1"/>
    <property type="molecule type" value="Genomic_DNA"/>
</dbReference>
<accession>A0A382ND89</accession>
<protein>
    <submittedName>
        <fullName evidence="1">Uncharacterized protein</fullName>
    </submittedName>
</protein>
<feature type="non-terminal residue" evidence="1">
    <location>
        <position position="71"/>
    </location>
</feature>
<proteinExistence type="predicted"/>
<evidence type="ECO:0000313" key="1">
    <source>
        <dbReference type="EMBL" id="SVC59174.1"/>
    </source>
</evidence>
<dbReference type="AlphaFoldDB" id="A0A382ND89"/>
<reference evidence="1" key="1">
    <citation type="submission" date="2018-05" db="EMBL/GenBank/DDBJ databases">
        <authorList>
            <person name="Lanie J.A."/>
            <person name="Ng W.-L."/>
            <person name="Kazmierczak K.M."/>
            <person name="Andrzejewski T.M."/>
            <person name="Davidsen T.M."/>
            <person name="Wayne K.J."/>
            <person name="Tettelin H."/>
            <person name="Glass J.I."/>
            <person name="Rusch D."/>
            <person name="Podicherti R."/>
            <person name="Tsui H.-C.T."/>
            <person name="Winkler M.E."/>
        </authorList>
    </citation>
    <scope>NUCLEOTIDE SEQUENCE</scope>
</reference>
<name>A0A382ND89_9ZZZZ</name>
<gene>
    <name evidence="1" type="ORF">METZ01_LOCUS312028</name>
</gene>
<organism evidence="1">
    <name type="scientific">marine metagenome</name>
    <dbReference type="NCBI Taxonomy" id="408172"/>
    <lineage>
        <taxon>unclassified sequences</taxon>
        <taxon>metagenomes</taxon>
        <taxon>ecological metagenomes</taxon>
    </lineage>
</organism>